<feature type="compositionally biased region" description="Basic and acidic residues" evidence="2">
    <location>
        <begin position="45"/>
        <end position="54"/>
    </location>
</feature>
<feature type="region of interest" description="Disordered" evidence="2">
    <location>
        <begin position="45"/>
        <end position="84"/>
    </location>
</feature>
<dbReference type="InterPro" id="IPR031106">
    <property type="entry name" value="C/EBP"/>
</dbReference>
<dbReference type="EMBL" id="JAOAOG010000303">
    <property type="protein sequence ID" value="KAJ6231133.1"/>
    <property type="molecule type" value="Genomic_DNA"/>
</dbReference>
<dbReference type="SUPFAM" id="SSF57959">
    <property type="entry name" value="Leucine zipper domain"/>
    <property type="match status" value="1"/>
</dbReference>
<feature type="compositionally biased region" description="Low complexity" evidence="2">
    <location>
        <begin position="55"/>
        <end position="67"/>
    </location>
</feature>
<keyword evidence="1" id="KW-0175">Coiled coil</keyword>
<sequence>MTTYSTIPSLDFIATDFGKFDSFESALPMIGETATIEMAMKEKITKTTTTDKPKTATTTTTTTTKTNNTRKRKKSNTQSVPSEEILKRKRELNRISARKSREKKKMYISQIEREVDELRQERERLIKLVNSLNQEVERQRKRSDIDLLFHLLQKKFGIDSSLFTSQLNNSYHENHHSQNN</sequence>
<evidence type="ECO:0000256" key="1">
    <source>
        <dbReference type="SAM" id="Coils"/>
    </source>
</evidence>
<evidence type="ECO:0000259" key="3">
    <source>
        <dbReference type="PROSITE" id="PS50217"/>
    </source>
</evidence>
<dbReference type="Proteomes" id="UP001150062">
    <property type="component" value="Unassembled WGS sequence"/>
</dbReference>
<dbReference type="PROSITE" id="PS50217">
    <property type="entry name" value="BZIP"/>
    <property type="match status" value="1"/>
</dbReference>
<dbReference type="PANTHER" id="PTHR23334:SF20">
    <property type="entry name" value="BASIC LEUCINE ZIPPER 24"/>
    <property type="match status" value="1"/>
</dbReference>
<accession>A0ABQ8XEQ2</accession>
<proteinExistence type="predicted"/>
<dbReference type="SMART" id="SM00338">
    <property type="entry name" value="BRLZ"/>
    <property type="match status" value="1"/>
</dbReference>
<protein>
    <submittedName>
        <fullName evidence="4">Ccaat/enhancer binding protein</fullName>
    </submittedName>
</protein>
<name>A0ABQ8XEQ2_9EUKA</name>
<reference evidence="4" key="1">
    <citation type="submission" date="2022-08" db="EMBL/GenBank/DDBJ databases">
        <title>Novel sulfate-reducing endosymbionts in the free-living metamonad Anaeramoeba.</title>
        <authorList>
            <person name="Jerlstrom-Hultqvist J."/>
            <person name="Cepicka I."/>
            <person name="Gallot-Lavallee L."/>
            <person name="Salas-Leiva D."/>
            <person name="Curtis B.A."/>
            <person name="Zahonova K."/>
            <person name="Pipaliya S."/>
            <person name="Dacks J."/>
            <person name="Roger A.J."/>
        </authorList>
    </citation>
    <scope>NUCLEOTIDE SEQUENCE</scope>
    <source>
        <strain evidence="4">Schooner1</strain>
    </source>
</reference>
<feature type="coiled-coil region" evidence="1">
    <location>
        <begin position="101"/>
        <end position="142"/>
    </location>
</feature>
<evidence type="ECO:0000256" key="2">
    <source>
        <dbReference type="SAM" id="MobiDB-lite"/>
    </source>
</evidence>
<evidence type="ECO:0000313" key="5">
    <source>
        <dbReference type="Proteomes" id="UP001150062"/>
    </source>
</evidence>
<dbReference type="PANTHER" id="PTHR23334">
    <property type="entry name" value="CCAAT/ENHANCER BINDING PROTEIN"/>
    <property type="match status" value="1"/>
</dbReference>
<keyword evidence="5" id="KW-1185">Reference proteome</keyword>
<evidence type="ECO:0000313" key="4">
    <source>
        <dbReference type="EMBL" id="KAJ6231133.1"/>
    </source>
</evidence>
<dbReference type="Pfam" id="PF00170">
    <property type="entry name" value="bZIP_1"/>
    <property type="match status" value="1"/>
</dbReference>
<dbReference type="InterPro" id="IPR004827">
    <property type="entry name" value="bZIP"/>
</dbReference>
<dbReference type="CDD" id="cd14686">
    <property type="entry name" value="bZIP"/>
    <property type="match status" value="1"/>
</dbReference>
<gene>
    <name evidence="4" type="ORF">M0813_06233</name>
</gene>
<dbReference type="Gene3D" id="1.20.5.170">
    <property type="match status" value="1"/>
</dbReference>
<organism evidence="4 5">
    <name type="scientific">Anaeramoeba flamelloides</name>
    <dbReference type="NCBI Taxonomy" id="1746091"/>
    <lineage>
        <taxon>Eukaryota</taxon>
        <taxon>Metamonada</taxon>
        <taxon>Anaeramoebidae</taxon>
        <taxon>Anaeramoeba</taxon>
    </lineage>
</organism>
<comment type="caution">
    <text evidence="4">The sequence shown here is derived from an EMBL/GenBank/DDBJ whole genome shotgun (WGS) entry which is preliminary data.</text>
</comment>
<feature type="domain" description="BZIP" evidence="3">
    <location>
        <begin position="83"/>
        <end position="140"/>
    </location>
</feature>
<dbReference type="InterPro" id="IPR046347">
    <property type="entry name" value="bZIP_sf"/>
</dbReference>